<feature type="compositionally biased region" description="Basic and acidic residues" evidence="2">
    <location>
        <begin position="231"/>
        <end position="242"/>
    </location>
</feature>
<dbReference type="PANTHER" id="PTHR33067:SF9">
    <property type="entry name" value="RNA-DIRECTED DNA POLYMERASE"/>
    <property type="match status" value="1"/>
</dbReference>
<feature type="compositionally biased region" description="Polar residues" evidence="2">
    <location>
        <begin position="112"/>
        <end position="125"/>
    </location>
</feature>
<organism evidence="3">
    <name type="scientific">Tanacetum cinerariifolium</name>
    <name type="common">Dalmatian daisy</name>
    <name type="synonym">Chrysanthemum cinerariifolium</name>
    <dbReference type="NCBI Taxonomy" id="118510"/>
    <lineage>
        <taxon>Eukaryota</taxon>
        <taxon>Viridiplantae</taxon>
        <taxon>Streptophyta</taxon>
        <taxon>Embryophyta</taxon>
        <taxon>Tracheophyta</taxon>
        <taxon>Spermatophyta</taxon>
        <taxon>Magnoliopsida</taxon>
        <taxon>eudicotyledons</taxon>
        <taxon>Gunneridae</taxon>
        <taxon>Pentapetalae</taxon>
        <taxon>asterids</taxon>
        <taxon>campanulids</taxon>
        <taxon>Asterales</taxon>
        <taxon>Asteraceae</taxon>
        <taxon>Asteroideae</taxon>
        <taxon>Anthemideae</taxon>
        <taxon>Anthemidinae</taxon>
        <taxon>Tanacetum</taxon>
    </lineage>
</organism>
<keyword evidence="1" id="KW-0175">Coiled coil</keyword>
<evidence type="ECO:0008006" key="4">
    <source>
        <dbReference type="Google" id="ProtNLM"/>
    </source>
</evidence>
<gene>
    <name evidence="3" type="ORF">Tci_168291</name>
</gene>
<feature type="compositionally biased region" description="Polar residues" evidence="2">
    <location>
        <begin position="243"/>
        <end position="256"/>
    </location>
</feature>
<evidence type="ECO:0000256" key="1">
    <source>
        <dbReference type="SAM" id="Coils"/>
    </source>
</evidence>
<feature type="region of interest" description="Disordered" evidence="2">
    <location>
        <begin position="51"/>
        <end position="79"/>
    </location>
</feature>
<feature type="region of interest" description="Disordered" evidence="2">
    <location>
        <begin position="92"/>
        <end position="125"/>
    </location>
</feature>
<feature type="compositionally biased region" description="Low complexity" evidence="2">
    <location>
        <begin position="221"/>
        <end position="230"/>
    </location>
</feature>
<proteinExistence type="predicted"/>
<comment type="caution">
    <text evidence="3">The sequence shown here is derived from an EMBL/GenBank/DDBJ whole genome shotgun (WGS) entry which is preliminary data.</text>
</comment>
<dbReference type="EMBL" id="BKCJ010040235">
    <property type="protein sequence ID" value="GEV96314.1"/>
    <property type="molecule type" value="Genomic_DNA"/>
</dbReference>
<feature type="compositionally biased region" description="Low complexity" evidence="2">
    <location>
        <begin position="98"/>
        <end position="111"/>
    </location>
</feature>
<dbReference type="Gene3D" id="2.40.70.10">
    <property type="entry name" value="Acid Proteases"/>
    <property type="match status" value="1"/>
</dbReference>
<dbReference type="AlphaFoldDB" id="A0A699GV68"/>
<accession>A0A699GV68</accession>
<protein>
    <recommendedName>
        <fullName evidence="4">Reverse transcriptase domain-containing protein</fullName>
    </recommendedName>
</protein>
<dbReference type="PANTHER" id="PTHR33067">
    <property type="entry name" value="RNA-DIRECTED DNA POLYMERASE-RELATED"/>
    <property type="match status" value="1"/>
</dbReference>
<reference evidence="3" key="1">
    <citation type="journal article" date="2019" name="Sci. Rep.">
        <title>Draft genome of Tanacetum cinerariifolium, the natural source of mosquito coil.</title>
        <authorList>
            <person name="Yamashiro T."/>
            <person name="Shiraishi A."/>
            <person name="Satake H."/>
            <person name="Nakayama K."/>
        </authorList>
    </citation>
    <scope>NUCLEOTIDE SEQUENCE</scope>
</reference>
<evidence type="ECO:0000313" key="3">
    <source>
        <dbReference type="EMBL" id="GEV96314.1"/>
    </source>
</evidence>
<dbReference type="CDD" id="cd00303">
    <property type="entry name" value="retropepsin_like"/>
    <property type="match status" value="1"/>
</dbReference>
<feature type="region of interest" description="Disordered" evidence="2">
    <location>
        <begin position="216"/>
        <end position="258"/>
    </location>
</feature>
<evidence type="ECO:0000256" key="2">
    <source>
        <dbReference type="SAM" id="MobiDB-lite"/>
    </source>
</evidence>
<feature type="coiled-coil region" evidence="1">
    <location>
        <begin position="136"/>
        <end position="174"/>
    </location>
</feature>
<name>A0A699GV68_TANCI</name>
<sequence>MNKANQQATVKAVEETCVTCGGPRPYYECSAIDGNTFDACAAIGSYNQGGNGYSPQGDPNYRARKQIEPPGFPSSYVQNNQNYKRYNQDQGNYQASKNQGRGQNFNQGNNNYQDPNFQAPNNQAQVGPSNDFSNYIKINETNMRAMQNQISNMKNEFQNLMKNQNNELTNMMSNEIKNMMSSFINMQIPSGLRSIPSNTIANSSSDLKAITTRSSVSYDGPTLLPTSSLPPKEEVREPEVTKDNVQPTSSDSTAHTQPPVVQVPIQELDVAPKPNPKPSITYPSRLNDQAFCEKANNQMLKFLQIFQRLHFDISFLDSLLHMLKFAFTFKSLLTLADLGASINLMPLSIWPKLLLPELTSTRMTLELANRSTVIPTGVAEDVFVKVGKFYFPADFVVVDYDVDLGFPSFLEGLS</sequence>
<dbReference type="InterPro" id="IPR021109">
    <property type="entry name" value="Peptidase_aspartic_dom_sf"/>
</dbReference>